<organism evidence="8 9">
    <name type="scientific">Onchocerca volvulus</name>
    <dbReference type="NCBI Taxonomy" id="6282"/>
    <lineage>
        <taxon>Eukaryota</taxon>
        <taxon>Metazoa</taxon>
        <taxon>Ecdysozoa</taxon>
        <taxon>Nematoda</taxon>
        <taxon>Chromadorea</taxon>
        <taxon>Rhabditida</taxon>
        <taxon>Spirurina</taxon>
        <taxon>Spiruromorpha</taxon>
        <taxon>Filarioidea</taxon>
        <taxon>Onchocercidae</taxon>
        <taxon>Onchocerca</taxon>
    </lineage>
</organism>
<dbReference type="PROSITE" id="PS00107">
    <property type="entry name" value="PROTEIN_KINASE_ATP"/>
    <property type="match status" value="1"/>
</dbReference>
<dbReference type="GO" id="GO:0005634">
    <property type="term" value="C:nucleus"/>
    <property type="evidence" value="ECO:0007669"/>
    <property type="project" value="TreeGrafter"/>
</dbReference>
<sequence length="805" mass="92410">MSRLEREYNVLEEIGRGGFGVVYRARCIAKGKEWSGKNVAIKKIDITRATRFRVELELEALSKLIHDNIVKFYDQFQEDDAQYIIMEYCKHRSLRDYVKQNGKLSEFSAAYILYQLVSAVEHIHEHNMIHRDLSAGNVLISSIREDKLYVKLADFGLVRKFREGDVARTMLGTPGYIAPQVYDQHYNQKADVYSLGGILYLMLTGSDPPRDREVNPFEKEVISLEGATLIQSMMDPNEERRVSLGEILTSNFMRIIDGISLPISRSRETSRDCDCQTAHISPVIVRAQSARPTASGYKRITKDSAFESGESTHPYRRRPSLDYYRNESAGITNCRHDTYFENQCMHCGKRQSSEKRYESSMRRIERRTTPIEPVANLKQVKRSFSDSSKTTAALMWPIDVSRLAPFETIGKAGRFTFQKNGTIVYKANIRNRSQSINRNGIITDEILIKWVATVKKTTNGAQEFSVFRQPDNYAVNKNMPSLPDDLIIHRNYCSLKQLQDTIDKVDEIALALYRKILDEVSAVGSRVVKIIFKPSFDSTARLMENGDFRVKFQDGRLAILKRSTDSIVVTTNNKAPAFLSSEERCMFKYAHEDALLMETFLENAPLKTVKSFPFHFSNDSQFIVNEAIERPKEKNLSEQQMNYTISERFSAPTQQLTGKKCQSMDYVPKQSRAPLRNRNISLVSGNSNNDIEIIRKTRKISCSSPENLQLPNRQPRMLVNGEYILHGQFNKNGIQIPTRIILNNSKIALELRISSNDPKVFVFKEDGREQRFRFNGIDYACVPEAARDLLFTLFQKRQKALLNYT</sequence>
<dbReference type="EnsemblMetazoa" id="OVOC1950.1">
    <property type="protein sequence ID" value="OVOC1950.1"/>
    <property type="gene ID" value="WBGene00238759"/>
</dbReference>
<dbReference type="PROSITE" id="PS00109">
    <property type="entry name" value="PROTEIN_KINASE_TYR"/>
    <property type="match status" value="1"/>
</dbReference>
<keyword evidence="9" id="KW-1185">Reference proteome</keyword>
<keyword evidence="3 6" id="KW-0547">Nucleotide-binding</keyword>
<dbReference type="Proteomes" id="UP000024404">
    <property type="component" value="Unassembled WGS sequence"/>
</dbReference>
<dbReference type="InterPro" id="IPR000719">
    <property type="entry name" value="Prot_kinase_dom"/>
</dbReference>
<dbReference type="OMA" id="FECAHTD"/>
<evidence type="ECO:0000256" key="5">
    <source>
        <dbReference type="ARBA" id="ARBA00022840"/>
    </source>
</evidence>
<reference evidence="8" key="2">
    <citation type="submission" date="2022-06" db="UniProtKB">
        <authorList>
            <consortium name="EnsemblMetazoa"/>
        </authorList>
    </citation>
    <scope>IDENTIFICATION</scope>
</reference>
<evidence type="ECO:0000256" key="4">
    <source>
        <dbReference type="ARBA" id="ARBA00022777"/>
    </source>
</evidence>
<dbReference type="PROSITE" id="PS50011">
    <property type="entry name" value="PROTEIN_KINASE_DOM"/>
    <property type="match status" value="1"/>
</dbReference>
<dbReference type="AlphaFoldDB" id="A0A8R1TPC4"/>
<evidence type="ECO:0000256" key="3">
    <source>
        <dbReference type="ARBA" id="ARBA00022741"/>
    </source>
</evidence>
<evidence type="ECO:0000256" key="6">
    <source>
        <dbReference type="PROSITE-ProRule" id="PRU10141"/>
    </source>
</evidence>
<dbReference type="InterPro" id="IPR040734">
    <property type="entry name" value="Zyg-1_PB2"/>
</dbReference>
<accession>A0A8R1TPC4</accession>
<dbReference type="SUPFAM" id="SSF56112">
    <property type="entry name" value="Protein kinase-like (PK-like)"/>
    <property type="match status" value="1"/>
</dbReference>
<proteinExistence type="predicted"/>
<protein>
    <submittedName>
        <fullName evidence="8">Protein kinase domain-containing protein</fullName>
    </submittedName>
</protein>
<dbReference type="PANTHER" id="PTHR24345:SF91">
    <property type="entry name" value="SERINE_THREONINE-PROTEIN KINASE PLK4"/>
    <property type="match status" value="1"/>
</dbReference>
<evidence type="ECO:0000313" key="8">
    <source>
        <dbReference type="EnsemblMetazoa" id="OVOC1950.1"/>
    </source>
</evidence>
<keyword evidence="4" id="KW-0418">Kinase</keyword>
<keyword evidence="5 6" id="KW-0067">ATP-binding</keyword>
<evidence type="ECO:0000256" key="1">
    <source>
        <dbReference type="ARBA" id="ARBA00022527"/>
    </source>
</evidence>
<dbReference type="Gene3D" id="3.30.1120.130">
    <property type="match status" value="1"/>
</dbReference>
<dbReference type="Pfam" id="PF00069">
    <property type="entry name" value="Pkinase"/>
    <property type="match status" value="1"/>
</dbReference>
<dbReference type="Gene3D" id="1.10.510.10">
    <property type="entry name" value="Transferase(Phosphotransferase) domain 1"/>
    <property type="match status" value="1"/>
</dbReference>
<dbReference type="InterPro" id="IPR047108">
    <property type="entry name" value="Plk4-like_POLO_box_2_sf"/>
</dbReference>
<keyword evidence="2" id="KW-0808">Transferase</keyword>
<reference evidence="9" key="1">
    <citation type="submission" date="2013-10" db="EMBL/GenBank/DDBJ databases">
        <title>Genome sequencing of Onchocerca volvulus.</title>
        <authorList>
            <person name="Cotton J."/>
            <person name="Tsai J."/>
            <person name="Stanley E."/>
            <person name="Tracey A."/>
            <person name="Holroyd N."/>
            <person name="Lustigman S."/>
            <person name="Berriman M."/>
        </authorList>
    </citation>
    <scope>NUCLEOTIDE SEQUENCE</scope>
</reference>
<dbReference type="PANTHER" id="PTHR24345">
    <property type="entry name" value="SERINE/THREONINE-PROTEIN KINASE PLK"/>
    <property type="match status" value="1"/>
</dbReference>
<dbReference type="Pfam" id="PF18544">
    <property type="entry name" value="Polo_box_3"/>
    <property type="match status" value="1"/>
</dbReference>
<evidence type="ECO:0000259" key="7">
    <source>
        <dbReference type="PROSITE" id="PS50011"/>
    </source>
</evidence>
<keyword evidence="1" id="KW-0723">Serine/threonine-protein kinase</keyword>
<dbReference type="EMBL" id="CMVM020000060">
    <property type="status" value="NOT_ANNOTATED_CDS"/>
    <property type="molecule type" value="Genomic_DNA"/>
</dbReference>
<dbReference type="GO" id="GO:0005524">
    <property type="term" value="F:ATP binding"/>
    <property type="evidence" value="ECO:0007669"/>
    <property type="project" value="UniProtKB-UniRule"/>
</dbReference>
<name>A0A8R1TPC4_ONCVO</name>
<dbReference type="GO" id="GO:0004674">
    <property type="term" value="F:protein serine/threonine kinase activity"/>
    <property type="evidence" value="ECO:0007669"/>
    <property type="project" value="UniProtKB-KW"/>
</dbReference>
<evidence type="ECO:0000256" key="2">
    <source>
        <dbReference type="ARBA" id="ARBA00022679"/>
    </source>
</evidence>
<evidence type="ECO:0000313" key="9">
    <source>
        <dbReference type="Proteomes" id="UP000024404"/>
    </source>
</evidence>
<feature type="binding site" evidence="6">
    <location>
        <position position="43"/>
    </location>
    <ligand>
        <name>ATP</name>
        <dbReference type="ChEBI" id="CHEBI:30616"/>
    </ligand>
</feature>
<dbReference type="InterPro" id="IPR011009">
    <property type="entry name" value="Kinase-like_dom_sf"/>
</dbReference>
<feature type="domain" description="Protein kinase" evidence="7">
    <location>
        <begin position="8"/>
        <end position="253"/>
    </location>
</feature>
<dbReference type="InterPro" id="IPR017441">
    <property type="entry name" value="Protein_kinase_ATP_BS"/>
</dbReference>
<dbReference type="InterPro" id="IPR008266">
    <property type="entry name" value="Tyr_kinase_AS"/>
</dbReference>